<comment type="caution">
    <text evidence="2">The sequence shown here is derived from an EMBL/GenBank/DDBJ whole genome shotgun (WGS) entry which is preliminary data.</text>
</comment>
<keyword evidence="3" id="KW-1185">Reference proteome</keyword>
<dbReference type="RefSeq" id="WP_172185271.1">
    <property type="nucleotide sequence ID" value="NZ_CAWPPK010000274.1"/>
</dbReference>
<accession>A0ABX2CQZ0</accession>
<gene>
    <name evidence="2" type="ORF">E5S67_00551</name>
</gene>
<dbReference type="InterPro" id="IPR012902">
    <property type="entry name" value="N_methyl_site"/>
</dbReference>
<keyword evidence="1" id="KW-0812">Transmembrane</keyword>
<protein>
    <recommendedName>
        <fullName evidence="4">Prepilin-type N-terminal cleavage/methylation domain-containing protein</fullName>
    </recommendedName>
</protein>
<reference evidence="2 3" key="1">
    <citation type="journal article" date="2020" name="Sci. Rep.">
        <title>A novel cyanobacterial geosmin producer, revising GeoA distribution and dispersion patterns in Bacteria.</title>
        <authorList>
            <person name="Churro C."/>
            <person name="Semedo-Aguiar A.P."/>
            <person name="Silva A.D."/>
            <person name="Pereira-Leal J.B."/>
            <person name="Leite R.B."/>
        </authorList>
    </citation>
    <scope>NUCLEOTIDE SEQUENCE [LARGE SCALE GENOMIC DNA]</scope>
    <source>
        <strain evidence="2 3">IPMA8</strain>
    </source>
</reference>
<name>A0ABX2CQZ0_9CYAN</name>
<evidence type="ECO:0000313" key="3">
    <source>
        <dbReference type="Proteomes" id="UP000702425"/>
    </source>
</evidence>
<keyword evidence="1" id="KW-0472">Membrane</keyword>
<dbReference type="InterPro" id="IPR045584">
    <property type="entry name" value="Pilin-like"/>
</dbReference>
<dbReference type="NCBIfam" id="TIGR02532">
    <property type="entry name" value="IV_pilin_GFxxxE"/>
    <property type="match status" value="1"/>
</dbReference>
<dbReference type="Pfam" id="PF07963">
    <property type="entry name" value="N_methyl"/>
    <property type="match status" value="1"/>
</dbReference>
<evidence type="ECO:0008006" key="4">
    <source>
        <dbReference type="Google" id="ProtNLM"/>
    </source>
</evidence>
<proteinExistence type="predicted"/>
<evidence type="ECO:0000313" key="2">
    <source>
        <dbReference type="EMBL" id="NQE32834.1"/>
    </source>
</evidence>
<sequence>MKIPPILLKLLHNSAAKPSHNFHKTASRKGDGGFTLLEVLVIALIIGILSSIAAPSWEAFINRQRVRTVNDRVLQSLRLAQSEAKRTKRDTTIIFDINDPLKVTFYPPLSTGGGTQELNAGGEVKAGQVQLAVIGGDTTPPAAPPAPTLTATQKSLTFKFDGAFDPNSPPTLPFKVSVSPVKGGAKQCAIVETIIGGMRTAEGTECN</sequence>
<dbReference type="EMBL" id="SRRZ01000006">
    <property type="protein sequence ID" value="NQE32834.1"/>
    <property type="molecule type" value="Genomic_DNA"/>
</dbReference>
<dbReference type="SUPFAM" id="SSF54523">
    <property type="entry name" value="Pili subunits"/>
    <property type="match status" value="1"/>
</dbReference>
<organism evidence="2 3">
    <name type="scientific">Microcoleus asticus IPMA8</name>
    <dbReference type="NCBI Taxonomy" id="2563858"/>
    <lineage>
        <taxon>Bacteria</taxon>
        <taxon>Bacillati</taxon>
        <taxon>Cyanobacteriota</taxon>
        <taxon>Cyanophyceae</taxon>
        <taxon>Oscillatoriophycideae</taxon>
        <taxon>Oscillatoriales</taxon>
        <taxon>Microcoleaceae</taxon>
        <taxon>Microcoleus</taxon>
        <taxon>Microcoleus asticus</taxon>
    </lineage>
</organism>
<dbReference type="Proteomes" id="UP000702425">
    <property type="component" value="Unassembled WGS sequence"/>
</dbReference>
<keyword evidence="1" id="KW-1133">Transmembrane helix</keyword>
<feature type="transmembrane region" description="Helical" evidence="1">
    <location>
        <begin position="32"/>
        <end position="57"/>
    </location>
</feature>
<dbReference type="PROSITE" id="PS00409">
    <property type="entry name" value="PROKAR_NTER_METHYL"/>
    <property type="match status" value="1"/>
</dbReference>
<dbReference type="Gene3D" id="3.30.700.10">
    <property type="entry name" value="Glycoprotein, Type 4 Pilin"/>
    <property type="match status" value="1"/>
</dbReference>
<evidence type="ECO:0000256" key="1">
    <source>
        <dbReference type="SAM" id="Phobius"/>
    </source>
</evidence>